<proteinExistence type="predicted"/>
<keyword evidence="3" id="KW-1185">Reference proteome</keyword>
<evidence type="ECO:0000313" key="3">
    <source>
        <dbReference type="Proteomes" id="UP001320898"/>
    </source>
</evidence>
<protein>
    <recommendedName>
        <fullName evidence="4">NHL repeat-containing protein</fullName>
    </recommendedName>
</protein>
<dbReference type="Gene3D" id="2.120.10.30">
    <property type="entry name" value="TolB, C-terminal domain"/>
    <property type="match status" value="2"/>
</dbReference>
<gene>
    <name evidence="2" type="ORF">MUB46_09790</name>
</gene>
<dbReference type="EMBL" id="JALIDZ010000004">
    <property type="protein sequence ID" value="MCT8972147.1"/>
    <property type="molecule type" value="Genomic_DNA"/>
</dbReference>
<dbReference type="InterPro" id="IPR011042">
    <property type="entry name" value="6-blade_b-propeller_TolB-like"/>
</dbReference>
<evidence type="ECO:0008006" key="4">
    <source>
        <dbReference type="Google" id="ProtNLM"/>
    </source>
</evidence>
<evidence type="ECO:0000313" key="2">
    <source>
        <dbReference type="EMBL" id="MCT8972147.1"/>
    </source>
</evidence>
<dbReference type="SUPFAM" id="SSF63829">
    <property type="entry name" value="Calcium-dependent phosphotriesterase"/>
    <property type="match status" value="1"/>
</dbReference>
<dbReference type="AlphaFoldDB" id="A0AAW5QYW5"/>
<feature type="signal peptide" evidence="1">
    <location>
        <begin position="1"/>
        <end position="33"/>
    </location>
</feature>
<organism evidence="2 3">
    <name type="scientific">Microbaculum marinisediminis</name>
    <dbReference type="NCBI Taxonomy" id="2931392"/>
    <lineage>
        <taxon>Bacteria</taxon>
        <taxon>Pseudomonadati</taxon>
        <taxon>Pseudomonadota</taxon>
        <taxon>Alphaproteobacteria</taxon>
        <taxon>Hyphomicrobiales</taxon>
        <taxon>Tepidamorphaceae</taxon>
        <taxon>Microbaculum</taxon>
    </lineage>
</organism>
<feature type="chain" id="PRO_5043756153" description="NHL repeat-containing protein" evidence="1">
    <location>
        <begin position="34"/>
        <end position="657"/>
    </location>
</feature>
<name>A0AAW5QYW5_9HYPH</name>
<sequence>MTFMTCPRLPRGLRLSTVVFGLAVAVSAGPADAAELNGTVRTGTLPVSYAKVILYQAGTTAGGTATLLGTGRSDSQGGFRVAYAEPADANAVLYVVTTGGTVDIFGLKPRQRQLRFATVLGPGTPPSQITINERTTVATAYAFAQFLDGMQISGVHPGPKNAALTLRNLVNRRSGAVGHVLATKPNGASTQTMREFNSLANMLATCARGLADGGCKSLFKLAKAPGGKRPKNTLQAAVNIAHYPGRKAKKLFGLSQRVAVYGPALTSPIATWTLTLLYDGGGGQLDGPGNMVFDKEGNVWIGNNYQYQRRAKTPACGDTHLIRLTPDGRNYPGAPYTGGGIYGVGFGIAMDPDENIWLGNFGFSGRGCDQPLGDDQTVSLFNSDGVAQAGSPYADGDVNRVQGLATDDDRTVWFANCGGDSVTVYPLGDHTAAVNHAPWGLEKPFGAAVDSQHHAWFTANNTNRVFKLDRLGNVLVRTERGENGIKRPMGIAVDSLDNAWVSNSGAIAAPCYFRKTLNIPDKADASVSMITPDGTVSKAYTNGGVFLPWGIAVDGDDNVWVANFGGFRVGHLCGARPENCPPGVKTGESIAPKKTGYAFDGLVRVTAVQIDASGNVWLTNNWLTYPYQTNPGGKTMAVMIGMAAPVKTPMVGPPQKP</sequence>
<comment type="caution">
    <text evidence="2">The sequence shown here is derived from an EMBL/GenBank/DDBJ whole genome shotgun (WGS) entry which is preliminary data.</text>
</comment>
<evidence type="ECO:0000256" key="1">
    <source>
        <dbReference type="SAM" id="SignalP"/>
    </source>
</evidence>
<dbReference type="RefSeq" id="WP_261615722.1">
    <property type="nucleotide sequence ID" value="NZ_JALIDZ010000004.1"/>
</dbReference>
<accession>A0AAW5QYW5</accession>
<keyword evidence="1" id="KW-0732">Signal</keyword>
<reference evidence="2 3" key="1">
    <citation type="submission" date="2022-04" db="EMBL/GenBank/DDBJ databases">
        <authorList>
            <person name="Ye Y.-Q."/>
            <person name="Du Z.-J."/>
        </authorList>
    </citation>
    <scope>NUCLEOTIDE SEQUENCE [LARGE SCALE GENOMIC DNA]</scope>
    <source>
        <strain evidence="2 3">A6E488</strain>
    </source>
</reference>
<dbReference type="Proteomes" id="UP001320898">
    <property type="component" value="Unassembled WGS sequence"/>
</dbReference>